<protein>
    <submittedName>
        <fullName evidence="1">Uncharacterized protein</fullName>
    </submittedName>
</protein>
<gene>
    <name evidence="1" type="ORF">ARMGADRAFT_50955</name>
</gene>
<name>A0A2H3EYG6_ARMGA</name>
<accession>A0A2H3EYG6</accession>
<dbReference type="EMBL" id="KZ293644">
    <property type="protein sequence ID" value="PBL04354.1"/>
    <property type="molecule type" value="Genomic_DNA"/>
</dbReference>
<sequence>MKRSRGVANVCWQNPKIDTAPRPSQCTTQQIVPVTLPSTAMSSSSHPTALLDPKAAIRRVINLGWDEKVVRAVYLVGDLDSLVDSLVDSIYFDERLLDELCLDAHLNVLGLDAHLDRLLNGLLDRVDLDRLLDRLLDQVNRVLGHVVKKSMVRRVRRNPEIAVKILHGLSGTRIVVSVSSCHCVL</sequence>
<keyword evidence="2" id="KW-1185">Reference proteome</keyword>
<organism evidence="1 2">
    <name type="scientific">Armillaria gallica</name>
    <name type="common">Bulbous honey fungus</name>
    <name type="synonym">Armillaria bulbosa</name>
    <dbReference type="NCBI Taxonomy" id="47427"/>
    <lineage>
        <taxon>Eukaryota</taxon>
        <taxon>Fungi</taxon>
        <taxon>Dikarya</taxon>
        <taxon>Basidiomycota</taxon>
        <taxon>Agaricomycotina</taxon>
        <taxon>Agaricomycetes</taxon>
        <taxon>Agaricomycetidae</taxon>
        <taxon>Agaricales</taxon>
        <taxon>Marasmiineae</taxon>
        <taxon>Physalacriaceae</taxon>
        <taxon>Armillaria</taxon>
    </lineage>
</organism>
<dbReference type="AlphaFoldDB" id="A0A2H3EYG6"/>
<evidence type="ECO:0000313" key="1">
    <source>
        <dbReference type="EMBL" id="PBL04354.1"/>
    </source>
</evidence>
<dbReference type="Proteomes" id="UP000217790">
    <property type="component" value="Unassembled WGS sequence"/>
</dbReference>
<dbReference type="InParanoid" id="A0A2H3EYG6"/>
<reference evidence="2" key="1">
    <citation type="journal article" date="2017" name="Nat. Ecol. Evol.">
        <title>Genome expansion and lineage-specific genetic innovations in the forest pathogenic fungi Armillaria.</title>
        <authorList>
            <person name="Sipos G."/>
            <person name="Prasanna A.N."/>
            <person name="Walter M.C."/>
            <person name="O'Connor E."/>
            <person name="Balint B."/>
            <person name="Krizsan K."/>
            <person name="Kiss B."/>
            <person name="Hess J."/>
            <person name="Varga T."/>
            <person name="Slot J."/>
            <person name="Riley R."/>
            <person name="Boka B."/>
            <person name="Rigling D."/>
            <person name="Barry K."/>
            <person name="Lee J."/>
            <person name="Mihaltcheva S."/>
            <person name="LaButti K."/>
            <person name="Lipzen A."/>
            <person name="Waldron R."/>
            <person name="Moloney N.M."/>
            <person name="Sperisen C."/>
            <person name="Kredics L."/>
            <person name="Vagvoelgyi C."/>
            <person name="Patrignani A."/>
            <person name="Fitzpatrick D."/>
            <person name="Nagy I."/>
            <person name="Doyle S."/>
            <person name="Anderson J.B."/>
            <person name="Grigoriev I.V."/>
            <person name="Gueldener U."/>
            <person name="Muensterkoetter M."/>
            <person name="Nagy L.G."/>
        </authorList>
    </citation>
    <scope>NUCLEOTIDE SEQUENCE [LARGE SCALE GENOMIC DNA]</scope>
    <source>
        <strain evidence="2">Ar21-2</strain>
    </source>
</reference>
<proteinExistence type="predicted"/>
<evidence type="ECO:0000313" key="2">
    <source>
        <dbReference type="Proteomes" id="UP000217790"/>
    </source>
</evidence>